<dbReference type="AlphaFoldDB" id="A0AA36DIM6"/>
<gene>
    <name evidence="1" type="ORF">CYNAS_LOCUS295</name>
</gene>
<dbReference type="Proteomes" id="UP001176961">
    <property type="component" value="Unassembled WGS sequence"/>
</dbReference>
<organism evidence="1 2">
    <name type="scientific">Cylicocyclus nassatus</name>
    <name type="common">Nematode worm</name>
    <dbReference type="NCBI Taxonomy" id="53992"/>
    <lineage>
        <taxon>Eukaryota</taxon>
        <taxon>Metazoa</taxon>
        <taxon>Ecdysozoa</taxon>
        <taxon>Nematoda</taxon>
        <taxon>Chromadorea</taxon>
        <taxon>Rhabditida</taxon>
        <taxon>Rhabditina</taxon>
        <taxon>Rhabditomorpha</taxon>
        <taxon>Strongyloidea</taxon>
        <taxon>Strongylidae</taxon>
        <taxon>Cylicocyclus</taxon>
    </lineage>
</organism>
<protein>
    <submittedName>
        <fullName evidence="1">Uncharacterized protein</fullName>
    </submittedName>
</protein>
<proteinExistence type="predicted"/>
<sequence length="134" mass="15514">MFLFLLLPSFVLAQHKCWFEGFTWDHKAPSIPGVPGNILKKIKEDTGKEIDGTQQVLIIQMEVPENMKSFLLVAAKAKNEPRKYCFVGHAGHTVVFSFKIGKKCIRLLRKDCYNKGLSKEFMGRFIQWLRNRKI</sequence>
<accession>A0AA36DIM6</accession>
<comment type="caution">
    <text evidence="1">The sequence shown here is derived from an EMBL/GenBank/DDBJ whole genome shotgun (WGS) entry which is preliminary data.</text>
</comment>
<reference evidence="1" key="1">
    <citation type="submission" date="2023-07" db="EMBL/GenBank/DDBJ databases">
        <authorList>
            <consortium name="CYATHOMIX"/>
        </authorList>
    </citation>
    <scope>NUCLEOTIDE SEQUENCE</scope>
    <source>
        <strain evidence="1">N/A</strain>
    </source>
</reference>
<name>A0AA36DIM6_CYLNA</name>
<evidence type="ECO:0000313" key="2">
    <source>
        <dbReference type="Proteomes" id="UP001176961"/>
    </source>
</evidence>
<evidence type="ECO:0000313" key="1">
    <source>
        <dbReference type="EMBL" id="CAJ0588312.1"/>
    </source>
</evidence>
<dbReference type="EMBL" id="CATQJL010000001">
    <property type="protein sequence ID" value="CAJ0588312.1"/>
    <property type="molecule type" value="Genomic_DNA"/>
</dbReference>
<keyword evidence="2" id="KW-1185">Reference proteome</keyword>